<keyword evidence="1" id="KW-0472">Membrane</keyword>
<keyword evidence="1" id="KW-1133">Transmembrane helix</keyword>
<evidence type="ECO:0000256" key="1">
    <source>
        <dbReference type="SAM" id="Phobius"/>
    </source>
</evidence>
<keyword evidence="1" id="KW-0812">Transmembrane</keyword>
<dbReference type="KEGG" id="halg:HUG10_16820"/>
<sequence>MSPPIPSRRLGDLAYALGGWFLLALAPATGALELLAPHAVASGTAFPLAGLAAVPLAALHWLERWSVGPLGAMFFWTMALAITAGLPLAFLLDWFAVGGGLGEPAVRLGFLAVVYAGAYVVGVRRRADDPRPRA</sequence>
<feature type="transmembrane region" description="Helical" evidence="1">
    <location>
        <begin position="104"/>
        <end position="123"/>
    </location>
</feature>
<evidence type="ECO:0000313" key="3">
    <source>
        <dbReference type="Proteomes" id="UP000509750"/>
    </source>
</evidence>
<proteinExistence type="predicted"/>
<accession>A0A7D5GYY3</accession>
<organism evidence="2 3">
    <name type="scientific">Halorarum halophilum</name>
    <dbReference type="NCBI Taxonomy" id="2743090"/>
    <lineage>
        <taxon>Archaea</taxon>
        <taxon>Methanobacteriati</taxon>
        <taxon>Methanobacteriota</taxon>
        <taxon>Stenosarchaea group</taxon>
        <taxon>Halobacteria</taxon>
        <taxon>Halobacteriales</taxon>
        <taxon>Haloferacaceae</taxon>
        <taxon>Halorarum</taxon>
    </lineage>
</organism>
<keyword evidence="3" id="KW-1185">Reference proteome</keyword>
<evidence type="ECO:0000313" key="2">
    <source>
        <dbReference type="EMBL" id="QLG29089.1"/>
    </source>
</evidence>
<gene>
    <name evidence="2" type="ORF">HUG10_16820</name>
</gene>
<dbReference type="AlphaFoldDB" id="A0A7D5GYY3"/>
<dbReference type="EMBL" id="CP058529">
    <property type="protein sequence ID" value="QLG29089.1"/>
    <property type="molecule type" value="Genomic_DNA"/>
</dbReference>
<reference evidence="2 3" key="1">
    <citation type="submission" date="2020-07" db="EMBL/GenBank/DDBJ databases">
        <title>Gai3-2, isolated from salt lake.</title>
        <authorList>
            <person name="Cui H."/>
            <person name="Shi X."/>
        </authorList>
    </citation>
    <scope>NUCLEOTIDE SEQUENCE [LARGE SCALE GENOMIC DNA]</scope>
    <source>
        <strain evidence="2 3">Gai3-2</strain>
    </source>
</reference>
<feature type="transmembrane region" description="Helical" evidence="1">
    <location>
        <begin position="74"/>
        <end position="92"/>
    </location>
</feature>
<feature type="transmembrane region" description="Helical" evidence="1">
    <location>
        <begin position="40"/>
        <end position="62"/>
    </location>
</feature>
<protein>
    <submittedName>
        <fullName evidence="2">Uncharacterized protein</fullName>
    </submittedName>
</protein>
<dbReference type="RefSeq" id="WP_179170663.1">
    <property type="nucleotide sequence ID" value="NZ_CP058529.1"/>
</dbReference>
<dbReference type="GeneID" id="56030531"/>
<name>A0A7D5GYY3_9EURY</name>
<dbReference type="Proteomes" id="UP000509750">
    <property type="component" value="Chromosome"/>
</dbReference>
<dbReference type="OrthoDB" id="379624at2157"/>